<sequence>MSMTSVEKASVCYNCALSKKAVDPVAFDLNEISDVTDVFIIAGGTSTRHVQTIASAIEGVLREIGEKNYHIEGYQNAYWVLIDAGDVVIHVFSEEARKYYDLERHWLDARKIEFDPPAAVEAT</sequence>
<dbReference type="AlphaFoldDB" id="A0A3B1BHM7"/>
<reference evidence="2" key="1">
    <citation type="submission" date="2018-06" db="EMBL/GenBank/DDBJ databases">
        <authorList>
            <person name="Zhirakovskaya E."/>
        </authorList>
    </citation>
    <scope>NUCLEOTIDE SEQUENCE</scope>
</reference>
<dbReference type="PANTHER" id="PTHR21043">
    <property type="entry name" value="IOJAP SUPERFAMILY ORTHOLOG"/>
    <property type="match status" value="1"/>
</dbReference>
<dbReference type="PANTHER" id="PTHR21043:SF0">
    <property type="entry name" value="MITOCHONDRIAL ASSEMBLY OF RIBOSOMAL LARGE SUBUNIT PROTEIN 1"/>
    <property type="match status" value="1"/>
</dbReference>
<dbReference type="NCBIfam" id="TIGR00090">
    <property type="entry name" value="rsfS_iojap_ybeB"/>
    <property type="match status" value="1"/>
</dbReference>
<dbReference type="InterPro" id="IPR043519">
    <property type="entry name" value="NT_sf"/>
</dbReference>
<evidence type="ECO:0000256" key="1">
    <source>
        <dbReference type="ARBA" id="ARBA00010574"/>
    </source>
</evidence>
<evidence type="ECO:0000313" key="2">
    <source>
        <dbReference type="EMBL" id="VAX15602.1"/>
    </source>
</evidence>
<comment type="similarity">
    <text evidence="1">Belongs to the Iojap/RsfS family.</text>
</comment>
<dbReference type="Pfam" id="PF02410">
    <property type="entry name" value="RsfS"/>
    <property type="match status" value="1"/>
</dbReference>
<dbReference type="GO" id="GO:0043023">
    <property type="term" value="F:ribosomal large subunit binding"/>
    <property type="evidence" value="ECO:0007669"/>
    <property type="project" value="TreeGrafter"/>
</dbReference>
<dbReference type="SUPFAM" id="SSF81301">
    <property type="entry name" value="Nucleotidyltransferase"/>
    <property type="match status" value="1"/>
</dbReference>
<dbReference type="GO" id="GO:0017148">
    <property type="term" value="P:negative regulation of translation"/>
    <property type="evidence" value="ECO:0007669"/>
    <property type="project" value="TreeGrafter"/>
</dbReference>
<dbReference type="InterPro" id="IPR004394">
    <property type="entry name" value="Iojap/RsfS/C7orf30"/>
</dbReference>
<dbReference type="EMBL" id="UOGA01000044">
    <property type="protein sequence ID" value="VAX15602.1"/>
    <property type="molecule type" value="Genomic_DNA"/>
</dbReference>
<dbReference type="GO" id="GO:0090071">
    <property type="term" value="P:negative regulation of ribosome biogenesis"/>
    <property type="evidence" value="ECO:0007669"/>
    <property type="project" value="TreeGrafter"/>
</dbReference>
<name>A0A3B1BHM7_9ZZZZ</name>
<protein>
    <submittedName>
        <fullName evidence="2">Ribosomal silencing factor RsfA</fullName>
    </submittedName>
</protein>
<dbReference type="HAMAP" id="MF_01477">
    <property type="entry name" value="Iojap_RsfS"/>
    <property type="match status" value="1"/>
</dbReference>
<dbReference type="Gene3D" id="3.30.460.10">
    <property type="entry name" value="Beta Polymerase, domain 2"/>
    <property type="match status" value="1"/>
</dbReference>
<accession>A0A3B1BHM7</accession>
<gene>
    <name evidence="2" type="ORF">MNBD_NITROSPINAE04-927</name>
</gene>
<organism evidence="2">
    <name type="scientific">hydrothermal vent metagenome</name>
    <dbReference type="NCBI Taxonomy" id="652676"/>
    <lineage>
        <taxon>unclassified sequences</taxon>
        <taxon>metagenomes</taxon>
        <taxon>ecological metagenomes</taxon>
    </lineage>
</organism>
<proteinExistence type="inferred from homology"/>